<keyword evidence="5" id="KW-0472">Membrane</keyword>
<comment type="caution">
    <text evidence="8">The sequence shown here is derived from an EMBL/GenBank/DDBJ whole genome shotgun (WGS) entry which is preliminary data.</text>
</comment>
<dbReference type="Proteomes" id="UP001177023">
    <property type="component" value="Unassembled WGS sequence"/>
</dbReference>
<evidence type="ECO:0000256" key="6">
    <source>
        <dbReference type="ARBA" id="ARBA00034482"/>
    </source>
</evidence>
<evidence type="ECO:0000256" key="7">
    <source>
        <dbReference type="SAM" id="MobiDB-lite"/>
    </source>
</evidence>
<evidence type="ECO:0000256" key="1">
    <source>
        <dbReference type="ARBA" id="ARBA00004236"/>
    </source>
</evidence>
<dbReference type="PANTHER" id="PTHR31220:SF1">
    <property type="entry name" value="GH21176P"/>
    <property type="match status" value="1"/>
</dbReference>
<gene>
    <name evidence="8" type="ORF">MSPICULIGERA_LOCUS19796</name>
</gene>
<evidence type="ECO:0000256" key="5">
    <source>
        <dbReference type="ARBA" id="ARBA00023136"/>
    </source>
</evidence>
<evidence type="ECO:0000256" key="2">
    <source>
        <dbReference type="ARBA" id="ARBA00004514"/>
    </source>
</evidence>
<evidence type="ECO:0000313" key="9">
    <source>
        <dbReference type="Proteomes" id="UP001177023"/>
    </source>
</evidence>
<sequence length="522" mass="59083">MNSEQLVDFLANLENGCPKIDSSKDLGDEAIAIRRFLSKMSANTLLCFQYFNVNYTDVDLTLPVLDQLMSIYMKGGALRQYALQFLPNFVATYLLAVTKRQHKSAGMFEALFLRIYNEEINKSADGRESFDKRTEEVRIPTVRCRSIYHDPMKINSLPEISTLSLDGGVGLQAVLRIGPFPTIEHFNNETKYMILSRVLNIVNSSLCSLSEPVCRAMCLSTLSICHSGFSFAESNLRSRILGRDANQEVLDNFSKRQRQHVTSTLLMELFTGCYIALYNGMPDLALRAIDSLHQRARYEMFSDVLLVTNATRNTLLENPLSKDRNHEELMWRYQHAKNHRAKDCVTNASLRIKKMPEDIPIQEEPREKGKGEKIMDDLIEDIAGGVDHIKKKMHQLSHHRKKHGNKKEGREGSSHKAHKDKGIDVDELELSTIREEKGGDASLTSQSPPSFERPKRIEGEPMEIEYESKKNGSHHDTGDGSDVGEFSRSREHSSGTERGTFSVGSFRHMDSGSGTERSVDYP</sequence>
<dbReference type="GO" id="GO:0046854">
    <property type="term" value="P:phosphatidylinositol phosphate biosynthetic process"/>
    <property type="evidence" value="ECO:0007669"/>
    <property type="project" value="TreeGrafter"/>
</dbReference>
<keyword evidence="9" id="KW-1185">Reference proteome</keyword>
<dbReference type="EMBL" id="CATQJA010002663">
    <property type="protein sequence ID" value="CAJ0581641.1"/>
    <property type="molecule type" value="Genomic_DNA"/>
</dbReference>
<evidence type="ECO:0000256" key="3">
    <source>
        <dbReference type="ARBA" id="ARBA00022475"/>
    </source>
</evidence>
<feature type="compositionally biased region" description="Basic and acidic residues" evidence="7">
    <location>
        <begin position="485"/>
        <end position="495"/>
    </location>
</feature>
<dbReference type="GO" id="GO:0005886">
    <property type="term" value="C:plasma membrane"/>
    <property type="evidence" value="ECO:0007669"/>
    <property type="project" value="UniProtKB-SubCell"/>
</dbReference>
<reference evidence="8" key="1">
    <citation type="submission" date="2023-06" db="EMBL/GenBank/DDBJ databases">
        <authorList>
            <person name="Delattre M."/>
        </authorList>
    </citation>
    <scope>NUCLEOTIDE SEQUENCE</scope>
    <source>
        <strain evidence="8">AF72</strain>
    </source>
</reference>
<feature type="non-terminal residue" evidence="8">
    <location>
        <position position="522"/>
    </location>
</feature>
<comment type="subcellular location">
    <subcellularLocation>
        <location evidence="1">Cell membrane</location>
    </subcellularLocation>
    <subcellularLocation>
        <location evidence="2">Cytoplasm</location>
        <location evidence="2">Cytosol</location>
    </subcellularLocation>
</comment>
<keyword evidence="4" id="KW-0963">Cytoplasm</keyword>
<evidence type="ECO:0000313" key="8">
    <source>
        <dbReference type="EMBL" id="CAJ0581641.1"/>
    </source>
</evidence>
<dbReference type="PANTHER" id="PTHR31220">
    <property type="entry name" value="HYCCIN RELATED"/>
    <property type="match status" value="1"/>
</dbReference>
<feature type="compositionally biased region" description="Basic and acidic residues" evidence="7">
    <location>
        <begin position="466"/>
        <end position="478"/>
    </location>
</feature>
<feature type="region of interest" description="Disordered" evidence="7">
    <location>
        <begin position="393"/>
        <end position="522"/>
    </location>
</feature>
<dbReference type="Pfam" id="PF09790">
    <property type="entry name" value="Hyccin"/>
    <property type="match status" value="1"/>
</dbReference>
<accession>A0AA36GAK8</accession>
<dbReference type="GO" id="GO:0005829">
    <property type="term" value="C:cytosol"/>
    <property type="evidence" value="ECO:0007669"/>
    <property type="project" value="UniProtKB-SubCell"/>
</dbReference>
<evidence type="ECO:0008006" key="10">
    <source>
        <dbReference type="Google" id="ProtNLM"/>
    </source>
</evidence>
<comment type="similarity">
    <text evidence="6">Belongs to the Hyccin family.</text>
</comment>
<feature type="compositionally biased region" description="Basic residues" evidence="7">
    <location>
        <begin position="393"/>
        <end position="405"/>
    </location>
</feature>
<proteinExistence type="inferred from homology"/>
<dbReference type="GO" id="GO:0072659">
    <property type="term" value="P:protein localization to plasma membrane"/>
    <property type="evidence" value="ECO:0007669"/>
    <property type="project" value="TreeGrafter"/>
</dbReference>
<evidence type="ECO:0000256" key="4">
    <source>
        <dbReference type="ARBA" id="ARBA00022490"/>
    </source>
</evidence>
<dbReference type="InterPro" id="IPR018619">
    <property type="entry name" value="Hyccin"/>
</dbReference>
<protein>
    <recommendedName>
        <fullName evidence="10">Hyccin</fullName>
    </recommendedName>
</protein>
<organism evidence="8 9">
    <name type="scientific">Mesorhabditis spiculigera</name>
    <dbReference type="NCBI Taxonomy" id="96644"/>
    <lineage>
        <taxon>Eukaryota</taxon>
        <taxon>Metazoa</taxon>
        <taxon>Ecdysozoa</taxon>
        <taxon>Nematoda</taxon>
        <taxon>Chromadorea</taxon>
        <taxon>Rhabditida</taxon>
        <taxon>Rhabditina</taxon>
        <taxon>Rhabditomorpha</taxon>
        <taxon>Rhabditoidea</taxon>
        <taxon>Rhabditidae</taxon>
        <taxon>Mesorhabditinae</taxon>
        <taxon>Mesorhabditis</taxon>
    </lineage>
</organism>
<dbReference type="AlphaFoldDB" id="A0AA36GAK8"/>
<feature type="compositionally biased region" description="Basic and acidic residues" evidence="7">
    <location>
        <begin position="406"/>
        <end position="424"/>
    </location>
</feature>
<keyword evidence="3" id="KW-1003">Cell membrane</keyword>
<name>A0AA36GAK8_9BILA</name>